<dbReference type="EC" id="3.2.2.-" evidence="6"/>
<reference evidence="8" key="1">
    <citation type="submission" date="2016-10" db="EMBL/GenBank/DDBJ databases">
        <authorList>
            <person name="Varghese N."/>
            <person name="Submissions S."/>
        </authorList>
    </citation>
    <scope>NUCLEOTIDE SEQUENCE [LARGE SCALE GENOMIC DNA]</scope>
    <source>
        <strain evidence="8">Mob M</strain>
    </source>
</reference>
<evidence type="ECO:0000256" key="6">
    <source>
        <dbReference type="HAMAP-Rule" id="MF_03036"/>
    </source>
</evidence>
<evidence type="ECO:0000256" key="4">
    <source>
        <dbReference type="ARBA" id="ARBA00023295"/>
    </source>
</evidence>
<feature type="binding site" description="in other chain" evidence="6">
    <location>
        <position position="83"/>
    </location>
    <ligand>
        <name>substrate</name>
        <note>ligand shared between homodimeric partners</note>
    </ligand>
</feature>
<dbReference type="SUPFAM" id="SSF52309">
    <property type="entry name" value="N-(deoxy)ribosyltransferase-like"/>
    <property type="match status" value="1"/>
</dbReference>
<proteinExistence type="inferred from homology"/>
<dbReference type="Pfam" id="PF05014">
    <property type="entry name" value="Nuc_deoxyrib_tr"/>
    <property type="match status" value="1"/>
</dbReference>
<dbReference type="Gene3D" id="3.40.50.450">
    <property type="match status" value="1"/>
</dbReference>
<comment type="subunit">
    <text evidence="1 6">Monomer and homodimer.</text>
</comment>
<dbReference type="STRING" id="487685.SAMN04488696_2080"/>
<comment type="similarity">
    <text evidence="6">Belongs to the 2'-deoxynucleoside 5'-phosphate N-hydrolase 1 family.</text>
</comment>
<comment type="caution">
    <text evidence="6">Lacks conserved residue(s) required for the propagation of feature annotation.</text>
</comment>
<comment type="function">
    <text evidence="6">Catalyzes the cleavage of the N-glycosidic bond of deoxyribonucleoside 5'-monophosphates to yield deoxyribose 5-phosphate and a purine or pyrimidine base.</text>
</comment>
<evidence type="ECO:0000256" key="2">
    <source>
        <dbReference type="ARBA" id="ARBA00022801"/>
    </source>
</evidence>
<feature type="binding site" description="in other chain" evidence="6">
    <location>
        <position position="19"/>
    </location>
    <ligand>
        <name>substrate</name>
        <note>ligand shared between homodimeric partners</note>
    </ligand>
</feature>
<dbReference type="InterPro" id="IPR051239">
    <property type="entry name" value="2'-dNMP_N-hydrolase"/>
</dbReference>
<dbReference type="Proteomes" id="UP000198535">
    <property type="component" value="Unassembled WGS sequence"/>
</dbReference>
<dbReference type="GO" id="GO:0009116">
    <property type="term" value="P:nucleoside metabolic process"/>
    <property type="evidence" value="ECO:0007669"/>
    <property type="project" value="UniProtKB-UniRule"/>
</dbReference>
<dbReference type="EMBL" id="FOUJ01000004">
    <property type="protein sequence ID" value="SFM69431.1"/>
    <property type="molecule type" value="Genomic_DNA"/>
</dbReference>
<evidence type="ECO:0000256" key="3">
    <source>
        <dbReference type="ARBA" id="ARBA00023080"/>
    </source>
</evidence>
<evidence type="ECO:0000256" key="5">
    <source>
        <dbReference type="ARBA" id="ARBA00047460"/>
    </source>
</evidence>
<dbReference type="PANTHER" id="PTHR15364">
    <property type="entry name" value="2'-DEOXYNUCLEOSIDE 5'-PHOSPHATE N-HYDROLASE 1"/>
    <property type="match status" value="1"/>
</dbReference>
<dbReference type="AlphaFoldDB" id="A0A1I4SYD0"/>
<gene>
    <name evidence="7" type="ORF">SAMN04488696_2080</name>
</gene>
<evidence type="ECO:0000256" key="1">
    <source>
        <dbReference type="ARBA" id="ARBA00011407"/>
    </source>
</evidence>
<comment type="catalytic activity">
    <reaction evidence="6">
        <text>a pyrimidine 2'-deoxyribonucleoside 5'-phosphate + H2O = a pyrimidine nucleobase + 2-deoxy-D-ribose 5-phosphate</text>
        <dbReference type="Rhea" id="RHEA:57852"/>
        <dbReference type="ChEBI" id="CHEBI:15377"/>
        <dbReference type="ChEBI" id="CHEBI:26432"/>
        <dbReference type="ChEBI" id="CHEBI:62877"/>
        <dbReference type="ChEBI" id="CHEBI:142209"/>
    </reaction>
</comment>
<dbReference type="InterPro" id="IPR028607">
    <property type="entry name" value="DNPH1"/>
</dbReference>
<keyword evidence="3 6" id="KW-0546">Nucleotide metabolism</keyword>
<dbReference type="HAMAP" id="MF_03036">
    <property type="entry name" value="Nuc_phosphate_hydrolase"/>
    <property type="match status" value="1"/>
</dbReference>
<comment type="catalytic activity">
    <reaction evidence="6">
        <text>a purine 2'-deoxyribonucleoside 5'-phosphate + H2O = a purine nucleobase + 2-deoxy-D-ribose 5-phosphate</text>
        <dbReference type="Rhea" id="RHEA:51132"/>
        <dbReference type="ChEBI" id="CHEBI:15377"/>
        <dbReference type="ChEBI" id="CHEBI:26386"/>
        <dbReference type="ChEBI" id="CHEBI:62877"/>
        <dbReference type="ChEBI" id="CHEBI:142198"/>
    </reaction>
</comment>
<evidence type="ECO:0000313" key="8">
    <source>
        <dbReference type="Proteomes" id="UP000198535"/>
    </source>
</evidence>
<dbReference type="RefSeq" id="WP_091936641.1">
    <property type="nucleotide sequence ID" value="NZ_FOUJ01000004.1"/>
</dbReference>
<name>A0A1I4SYD0_9EURY</name>
<dbReference type="GO" id="GO:0009117">
    <property type="term" value="P:nucleotide metabolic process"/>
    <property type="evidence" value="ECO:0007669"/>
    <property type="project" value="UniProtKB-KW"/>
</dbReference>
<sequence length="139" mass="15763">MKVFLSASIRGGRQMLSTYIEMCAYLQESGYQVPSWHVADPELEKTESLLTEQEIYIRDMEFLEKSDCMIAEVSTPSIGVGYEVCSALHRDMPVMCLYTPEANVSAMILGDERIICREYDSIGSMKKEIDDFLNSVNKP</sequence>
<keyword evidence="4 6" id="KW-0326">Glycosidase</keyword>
<dbReference type="GO" id="GO:0070694">
    <property type="term" value="F:5-hydroxymethyl-dUMP N-hydrolase activity"/>
    <property type="evidence" value="ECO:0007669"/>
    <property type="project" value="InterPro"/>
</dbReference>
<accession>A0A1I4SYD0</accession>
<feature type="binding site" evidence="6">
    <location>
        <begin position="105"/>
        <end position="107"/>
    </location>
    <ligand>
        <name>substrate</name>
        <note>ligand shared between homodimeric partners</note>
    </ligand>
</feature>
<organism evidence="7 8">
    <name type="scientific">Methanolobus profundi</name>
    <dbReference type="NCBI Taxonomy" id="487685"/>
    <lineage>
        <taxon>Archaea</taxon>
        <taxon>Methanobacteriati</taxon>
        <taxon>Methanobacteriota</taxon>
        <taxon>Stenosarchaea group</taxon>
        <taxon>Methanomicrobia</taxon>
        <taxon>Methanosarcinales</taxon>
        <taxon>Methanosarcinaceae</taxon>
        <taxon>Methanolobus</taxon>
    </lineage>
</organism>
<dbReference type="PANTHER" id="PTHR15364:SF0">
    <property type="entry name" value="2'-DEOXYNUCLEOSIDE 5'-PHOSPHATE N-HYDROLASE 1"/>
    <property type="match status" value="1"/>
</dbReference>
<evidence type="ECO:0000313" key="7">
    <source>
        <dbReference type="EMBL" id="SFM69431.1"/>
    </source>
</evidence>
<keyword evidence="8" id="KW-1185">Reference proteome</keyword>
<dbReference type="GO" id="GO:0009159">
    <property type="term" value="P:deoxyribonucleoside monophosphate catabolic process"/>
    <property type="evidence" value="ECO:0007669"/>
    <property type="project" value="InterPro"/>
</dbReference>
<dbReference type="InterPro" id="IPR007710">
    <property type="entry name" value="Nucleoside_deoxyribTrfase"/>
</dbReference>
<comment type="catalytic activity">
    <reaction evidence="5">
        <text>5-hydroxymethyl-dUMP + H2O = 5-hydroxymethyluracil + 2-deoxy-D-ribose 5-phosphate</text>
        <dbReference type="Rhea" id="RHEA:77099"/>
        <dbReference type="ChEBI" id="CHEBI:15377"/>
        <dbReference type="ChEBI" id="CHEBI:16964"/>
        <dbReference type="ChEBI" id="CHEBI:62877"/>
        <dbReference type="ChEBI" id="CHEBI:90409"/>
    </reaction>
    <physiologicalReaction direction="left-to-right" evidence="5">
        <dbReference type="Rhea" id="RHEA:77100"/>
    </physiologicalReaction>
</comment>
<protein>
    <recommendedName>
        <fullName evidence="6">Putative 2'-deoxynucleoside 5'-phosphate N-hydrolase 1</fullName>
        <ecNumber evidence="6">3.2.2.-</ecNumber>
    </recommendedName>
</protein>
<keyword evidence="2 6" id="KW-0378">Hydrolase</keyword>
<dbReference type="OrthoDB" id="30967at2157"/>